<dbReference type="InterPro" id="IPR003599">
    <property type="entry name" value="Ig_sub"/>
</dbReference>
<dbReference type="SMART" id="SM00406">
    <property type="entry name" value="IGv"/>
    <property type="match status" value="1"/>
</dbReference>
<evidence type="ECO:0000259" key="4">
    <source>
        <dbReference type="PROSITE" id="PS50835"/>
    </source>
</evidence>
<dbReference type="GO" id="GO:0002250">
    <property type="term" value="P:adaptive immune response"/>
    <property type="evidence" value="ECO:0007669"/>
    <property type="project" value="UniProtKB-KW"/>
</dbReference>
<dbReference type="AlphaFoldDB" id="A0A672V2B0"/>
<accession>A0A672V2B0</accession>
<dbReference type="Proteomes" id="UP000472266">
    <property type="component" value="Chromosome 20"/>
</dbReference>
<keyword evidence="3" id="KW-1280">Immunoglobulin</keyword>
<keyword evidence="2" id="KW-1064">Adaptive immunity</keyword>
<dbReference type="SMART" id="SM00409">
    <property type="entry name" value="IG"/>
    <property type="match status" value="1"/>
</dbReference>
<dbReference type="InterPro" id="IPR013783">
    <property type="entry name" value="Ig-like_fold"/>
</dbReference>
<dbReference type="SUPFAM" id="SSF48726">
    <property type="entry name" value="Immunoglobulin"/>
    <property type="match status" value="1"/>
</dbReference>
<protein>
    <recommendedName>
        <fullName evidence="4">Ig-like domain-containing protein</fullName>
    </recommendedName>
</protein>
<dbReference type="GO" id="GO:0005576">
    <property type="term" value="C:extracellular region"/>
    <property type="evidence" value="ECO:0007669"/>
    <property type="project" value="UniProtKB-ARBA"/>
</dbReference>
<dbReference type="Gene3D" id="2.60.40.10">
    <property type="entry name" value="Immunoglobulins"/>
    <property type="match status" value="1"/>
</dbReference>
<reference evidence="5" key="2">
    <citation type="submission" date="2025-08" db="UniProtKB">
        <authorList>
            <consortium name="Ensembl"/>
        </authorList>
    </citation>
    <scope>IDENTIFICATION</scope>
</reference>
<proteinExistence type="predicted"/>
<dbReference type="OMA" id="HAGDCAR"/>
<feature type="domain" description="Ig-like" evidence="4">
    <location>
        <begin position="19"/>
        <end position="125"/>
    </location>
</feature>
<dbReference type="Pfam" id="PF07686">
    <property type="entry name" value="V-set"/>
    <property type="match status" value="1"/>
</dbReference>
<dbReference type="PANTHER" id="PTHR23266">
    <property type="entry name" value="IMMUNOGLOBULIN HEAVY CHAIN"/>
    <property type="match status" value="1"/>
</dbReference>
<evidence type="ECO:0000256" key="2">
    <source>
        <dbReference type="ARBA" id="ARBA00023130"/>
    </source>
</evidence>
<evidence type="ECO:0000256" key="1">
    <source>
        <dbReference type="ARBA" id="ARBA00022859"/>
    </source>
</evidence>
<dbReference type="GO" id="GO:0019814">
    <property type="term" value="C:immunoglobulin complex"/>
    <property type="evidence" value="ECO:0007669"/>
    <property type="project" value="UniProtKB-KW"/>
</dbReference>
<dbReference type="GeneTree" id="ENSGT00940000163533"/>
<keyword evidence="1" id="KW-0391">Immunity</keyword>
<evidence type="ECO:0000313" key="6">
    <source>
        <dbReference type="Proteomes" id="UP000472266"/>
    </source>
</evidence>
<name>A0A672V2B0_STRHB</name>
<evidence type="ECO:0000256" key="3">
    <source>
        <dbReference type="ARBA" id="ARBA00043265"/>
    </source>
</evidence>
<reference evidence="5 6" key="1">
    <citation type="submission" date="2019-11" db="EMBL/GenBank/DDBJ databases">
        <title>Strigops habroptila (kakapo) genome, bStrHab1, primary haplotype, v2.</title>
        <authorList>
            <person name="Jarvis E.D."/>
            <person name="Howard J."/>
            <person name="Rhie A."/>
            <person name="Phillippy A."/>
            <person name="Korlach J."/>
            <person name="Digby A."/>
            <person name="Iorns D."/>
            <person name="Eason D."/>
            <person name="Robertson B."/>
            <person name="Raemaekers T."/>
            <person name="Howe K."/>
            <person name="Lewin H."/>
            <person name="Damas J."/>
            <person name="Hastie A."/>
            <person name="Tracey A."/>
            <person name="Chow W."/>
            <person name="Fedrigo O."/>
        </authorList>
    </citation>
    <scope>NUCLEOTIDE SEQUENCE [LARGE SCALE GENOMIC DNA]</scope>
</reference>
<evidence type="ECO:0000313" key="5">
    <source>
        <dbReference type="Ensembl" id="ENSSHBP00005020630.1"/>
    </source>
</evidence>
<dbReference type="InterPro" id="IPR050199">
    <property type="entry name" value="IgHV"/>
</dbReference>
<dbReference type="PROSITE" id="PS50835">
    <property type="entry name" value="IG_LIKE"/>
    <property type="match status" value="1"/>
</dbReference>
<sequence>ISFLLSSCPLLHVRRGHSPSQLEETGGGLRAPGDSVQLSCRGSGFSFGTYFIWWYRQAPGGTLQWVSFTWSSGATEYAAAVKGRASASRDNSQSKSFLFLRALQPQDSARYFCAVHTGTGNPAEL</sequence>
<dbReference type="InterPro" id="IPR036179">
    <property type="entry name" value="Ig-like_dom_sf"/>
</dbReference>
<organism evidence="5 6">
    <name type="scientific">Strigops habroptila</name>
    <name type="common">Kakapo</name>
    <dbReference type="NCBI Taxonomy" id="2489341"/>
    <lineage>
        <taxon>Eukaryota</taxon>
        <taxon>Metazoa</taxon>
        <taxon>Chordata</taxon>
        <taxon>Craniata</taxon>
        <taxon>Vertebrata</taxon>
        <taxon>Euteleostomi</taxon>
        <taxon>Archelosauria</taxon>
        <taxon>Archosauria</taxon>
        <taxon>Dinosauria</taxon>
        <taxon>Saurischia</taxon>
        <taxon>Theropoda</taxon>
        <taxon>Coelurosauria</taxon>
        <taxon>Aves</taxon>
        <taxon>Neognathae</taxon>
        <taxon>Neoaves</taxon>
        <taxon>Telluraves</taxon>
        <taxon>Australaves</taxon>
        <taxon>Psittaciformes</taxon>
        <taxon>Psittacidae</taxon>
        <taxon>Strigops</taxon>
    </lineage>
</organism>
<dbReference type="Ensembl" id="ENSSHBT00005024571.1">
    <property type="protein sequence ID" value="ENSSHBP00005020630.1"/>
    <property type="gene ID" value="ENSSHBG00005017539.1"/>
</dbReference>
<keyword evidence="6" id="KW-1185">Reference proteome</keyword>
<dbReference type="InterPro" id="IPR013106">
    <property type="entry name" value="Ig_V-set"/>
</dbReference>
<dbReference type="InParanoid" id="A0A672V2B0"/>
<dbReference type="InterPro" id="IPR007110">
    <property type="entry name" value="Ig-like_dom"/>
</dbReference>
<reference evidence="5" key="3">
    <citation type="submission" date="2025-09" db="UniProtKB">
        <authorList>
            <consortium name="Ensembl"/>
        </authorList>
    </citation>
    <scope>IDENTIFICATION</scope>
</reference>